<keyword evidence="3" id="KW-1185">Reference proteome</keyword>
<evidence type="ECO:0008006" key="4">
    <source>
        <dbReference type="Google" id="ProtNLM"/>
    </source>
</evidence>
<evidence type="ECO:0000256" key="1">
    <source>
        <dbReference type="SAM" id="Phobius"/>
    </source>
</evidence>
<dbReference type="Pfam" id="PF07963">
    <property type="entry name" value="N_methyl"/>
    <property type="match status" value="1"/>
</dbReference>
<feature type="transmembrane region" description="Helical" evidence="1">
    <location>
        <begin position="36"/>
        <end position="57"/>
    </location>
</feature>
<keyword evidence="1" id="KW-0472">Membrane</keyword>
<keyword evidence="1" id="KW-1133">Transmembrane helix</keyword>
<accession>A0A2K8MK28</accession>
<gene>
    <name evidence="2" type="ORF">CVN68_21570</name>
</gene>
<dbReference type="EMBL" id="CP024923">
    <property type="protein sequence ID" value="ATY34227.1"/>
    <property type="molecule type" value="Genomic_DNA"/>
</dbReference>
<organism evidence="2 3">
    <name type="scientific">Sphingomonas psychrotolerans</name>
    <dbReference type="NCBI Taxonomy" id="1327635"/>
    <lineage>
        <taxon>Bacteria</taxon>
        <taxon>Pseudomonadati</taxon>
        <taxon>Pseudomonadota</taxon>
        <taxon>Alphaproteobacteria</taxon>
        <taxon>Sphingomonadales</taxon>
        <taxon>Sphingomonadaceae</taxon>
        <taxon>Sphingomonas</taxon>
    </lineage>
</organism>
<evidence type="ECO:0000313" key="3">
    <source>
        <dbReference type="Proteomes" id="UP000229081"/>
    </source>
</evidence>
<dbReference type="Gene3D" id="3.30.700.10">
    <property type="entry name" value="Glycoprotein, Type 4 Pilin"/>
    <property type="match status" value="1"/>
</dbReference>
<name>A0A2K8MK28_9SPHN</name>
<dbReference type="InterPro" id="IPR012902">
    <property type="entry name" value="N_methyl_site"/>
</dbReference>
<dbReference type="SUPFAM" id="SSF54523">
    <property type="entry name" value="Pili subunits"/>
    <property type="match status" value="1"/>
</dbReference>
<dbReference type="Proteomes" id="UP000229081">
    <property type="component" value="Chromosome"/>
</dbReference>
<reference evidence="2 3" key="1">
    <citation type="submission" date="2017-11" db="EMBL/GenBank/DDBJ databases">
        <title>Complete genome sequence of Sphingomonas sp. Strain Cra20, a psychrotolerant potential plant growth promoting rhizobacteria.</title>
        <authorList>
            <person name="Luo Y."/>
        </authorList>
    </citation>
    <scope>NUCLEOTIDE SEQUENCE [LARGE SCALE GENOMIC DNA]</scope>
    <source>
        <strain evidence="2 3">Cra20</strain>
    </source>
</reference>
<evidence type="ECO:0000313" key="2">
    <source>
        <dbReference type="EMBL" id="ATY34227.1"/>
    </source>
</evidence>
<dbReference type="KEGG" id="sphc:CVN68_21570"/>
<dbReference type="InterPro" id="IPR045584">
    <property type="entry name" value="Pilin-like"/>
</dbReference>
<protein>
    <recommendedName>
        <fullName evidence="4">Type II secretion system protein GspH</fullName>
    </recommendedName>
</protein>
<sequence>MSIRWARTGSRAGPARPAMSAIIERPRRHSAAPTCGFTLVELLVILAILSLMAGIVFPSVEKAMRRQSFVDSARRVELGLRSARAAAVGGGMAVRFVAARDGHGFRYAGREDRLPETATIALPDRGIQFFADGSAIGGPVEVSDGRFSQRLFVDDALGLIERAR</sequence>
<dbReference type="AlphaFoldDB" id="A0A2K8MK28"/>
<proteinExistence type="predicted"/>
<keyword evidence="1" id="KW-0812">Transmembrane</keyword>